<dbReference type="AlphaFoldDB" id="A0A397S886"/>
<dbReference type="InterPro" id="IPR052748">
    <property type="entry name" value="ISR_Activator"/>
</dbReference>
<evidence type="ECO:0008006" key="3">
    <source>
        <dbReference type="Google" id="ProtNLM"/>
    </source>
</evidence>
<keyword evidence="2" id="KW-1185">Reference proteome</keyword>
<dbReference type="PANTHER" id="PTHR45011:SF1">
    <property type="entry name" value="DAP3-BINDING CELL DEATH ENHANCER 1"/>
    <property type="match status" value="1"/>
</dbReference>
<evidence type="ECO:0000313" key="1">
    <source>
        <dbReference type="EMBL" id="RIA80515.1"/>
    </source>
</evidence>
<name>A0A397S886_9GLOM</name>
<dbReference type="Pfam" id="PF08238">
    <property type="entry name" value="Sel1"/>
    <property type="match status" value="1"/>
</dbReference>
<accession>A0A397S886</accession>
<comment type="caution">
    <text evidence="1">The sequence shown here is derived from an EMBL/GenBank/DDBJ whole genome shotgun (WGS) entry which is preliminary data.</text>
</comment>
<dbReference type="Proteomes" id="UP000265703">
    <property type="component" value="Unassembled WGS sequence"/>
</dbReference>
<dbReference type="Gene3D" id="1.25.40.10">
    <property type="entry name" value="Tetratricopeptide repeat domain"/>
    <property type="match status" value="1"/>
</dbReference>
<gene>
    <name evidence="1" type="ORF">C1645_792372</name>
</gene>
<dbReference type="EMBL" id="QKYT01000951">
    <property type="protein sequence ID" value="RIA80515.1"/>
    <property type="molecule type" value="Genomic_DNA"/>
</dbReference>
<reference evidence="1 2" key="1">
    <citation type="submission" date="2018-06" db="EMBL/GenBank/DDBJ databases">
        <title>Comparative genomics reveals the genomic features of Rhizophagus irregularis, R. cerebriforme, R. diaphanum and Gigaspora rosea, and their symbiotic lifestyle signature.</title>
        <authorList>
            <person name="Morin E."/>
            <person name="San Clemente H."/>
            <person name="Chen E.C.H."/>
            <person name="De La Providencia I."/>
            <person name="Hainaut M."/>
            <person name="Kuo A."/>
            <person name="Kohler A."/>
            <person name="Murat C."/>
            <person name="Tang N."/>
            <person name="Roy S."/>
            <person name="Loubradou J."/>
            <person name="Henrissat B."/>
            <person name="Grigoriev I.V."/>
            <person name="Corradi N."/>
            <person name="Roux C."/>
            <person name="Martin F.M."/>
        </authorList>
    </citation>
    <scope>NUCLEOTIDE SEQUENCE [LARGE SCALE GENOMIC DNA]</scope>
    <source>
        <strain evidence="1 2">DAOM 227022</strain>
    </source>
</reference>
<proteinExistence type="predicted"/>
<organism evidence="1 2">
    <name type="scientific">Glomus cerebriforme</name>
    <dbReference type="NCBI Taxonomy" id="658196"/>
    <lineage>
        <taxon>Eukaryota</taxon>
        <taxon>Fungi</taxon>
        <taxon>Fungi incertae sedis</taxon>
        <taxon>Mucoromycota</taxon>
        <taxon>Glomeromycotina</taxon>
        <taxon>Glomeromycetes</taxon>
        <taxon>Glomerales</taxon>
        <taxon>Glomeraceae</taxon>
        <taxon>Glomus</taxon>
    </lineage>
</organism>
<protein>
    <recommendedName>
        <fullName evidence="3">Sel1 repeat protein</fullName>
    </recommendedName>
</protein>
<dbReference type="PANTHER" id="PTHR45011">
    <property type="entry name" value="DAP3-BINDING CELL DEATH ENHANCER 1"/>
    <property type="match status" value="1"/>
</dbReference>
<evidence type="ECO:0000313" key="2">
    <source>
        <dbReference type="Proteomes" id="UP000265703"/>
    </source>
</evidence>
<dbReference type="SUPFAM" id="SSF81901">
    <property type="entry name" value="HCP-like"/>
    <property type="match status" value="1"/>
</dbReference>
<dbReference type="SMART" id="SM00671">
    <property type="entry name" value="SEL1"/>
    <property type="match status" value="1"/>
</dbReference>
<sequence>MAQYCLGYCYQYGKGIDRDKLKAFEWYSKAAKGGNKLAKNNLDDLVKKLTTY</sequence>
<dbReference type="InterPro" id="IPR006597">
    <property type="entry name" value="Sel1-like"/>
</dbReference>
<dbReference type="InterPro" id="IPR011990">
    <property type="entry name" value="TPR-like_helical_dom_sf"/>
</dbReference>